<gene>
    <name evidence="1" type="ORF">AB4Y39_13100</name>
</gene>
<proteinExistence type="predicted"/>
<sequence length="152" mass="15916">MGAAAAGAAAGGGLLSAYSQIKQGKDAVKAANRQQRYYSDQAREVVNQGDFAADMALEQGQQVVGSQRTGFAANGVVVGEGSAGRTEESTMNMARQDADQLRRNAFNQAMGLVTQGNEEVKQAKSNFRTARLNAFGSLLSGGGQAYNIYSRG</sequence>
<organism evidence="1">
    <name type="scientific">Pseudomonas sp. Hg7Tf</name>
    <dbReference type="NCBI Taxonomy" id="3236988"/>
    <lineage>
        <taxon>Bacteria</taxon>
        <taxon>Pseudomonadati</taxon>
        <taxon>Pseudomonadota</taxon>
        <taxon>Gammaproteobacteria</taxon>
        <taxon>Pseudomonadales</taxon>
        <taxon>Pseudomonadaceae</taxon>
        <taxon>Pseudomonas</taxon>
    </lineage>
</organism>
<accession>A0AB39HWB2</accession>
<reference evidence="1" key="1">
    <citation type="submission" date="2024-07" db="EMBL/GenBank/DDBJ databases">
        <title>Identification and characteristics of a novel species of coltsfoot's symbiotic bacteria.</title>
        <authorList>
            <person name="Juszczyk A."/>
            <person name="Jasielczuk I."/>
            <person name="Gurgul A."/>
            <person name="Rogala M."/>
            <person name="Kowalczyk A."/>
            <person name="Szmatola T."/>
            <person name="Kosecka-Strojek M."/>
            <person name="Arent Z."/>
            <person name="Latowski D."/>
        </authorList>
    </citation>
    <scope>NUCLEOTIDE SEQUENCE</scope>
    <source>
        <strain evidence="1">Hg7Tf</strain>
    </source>
</reference>
<evidence type="ECO:0008006" key="2">
    <source>
        <dbReference type="Google" id="ProtNLM"/>
    </source>
</evidence>
<dbReference type="EMBL" id="CP162607">
    <property type="protein sequence ID" value="XDK34670.1"/>
    <property type="molecule type" value="Genomic_DNA"/>
</dbReference>
<name>A0AB39HWB2_9PSED</name>
<evidence type="ECO:0000313" key="1">
    <source>
        <dbReference type="EMBL" id="XDK34670.1"/>
    </source>
</evidence>
<dbReference type="AlphaFoldDB" id="A0AB39HWB2"/>
<protein>
    <recommendedName>
        <fullName evidence="2">Phage protein</fullName>
    </recommendedName>
</protein>
<dbReference type="RefSeq" id="WP_280041943.1">
    <property type="nucleotide sequence ID" value="NZ_CP162607.1"/>
</dbReference>